<protein>
    <recommendedName>
        <fullName evidence="4">Lipoprotein</fullName>
    </recommendedName>
</protein>
<keyword evidence="3" id="KW-1185">Reference proteome</keyword>
<dbReference type="EMBL" id="PTIX01000021">
    <property type="protein sequence ID" value="PPK64163.1"/>
    <property type="molecule type" value="Genomic_DNA"/>
</dbReference>
<sequence>MRGAAQRGTRARRAALALAALAVTASACSTSVAGTAVPLEIKPISVTAAAAQATRDLREAGLLRYQGSMTTANGIAVQFDLAAAGSGEIAGSLTMGGKRAALVVVEKGIYLKAAADFWASLSGVANGENKGTAVADRWVKAPGGLIGMDFSDVFTPEALSQYLVLNNDQRQDRPVAEGDRADLDGGRFIKVPLARGSAYLSEEAPYGIGHVELSEAGQADPTKVKRFDAAISDATGDLAKFYQDVTTVAGQLTAPVDVLTTVQETGHTFEGCGAEGCSIVVQFTNPGKAAVKVSIRGNWLGDNAPLGACESQAGPVAPGQPGSAKCTITSPEWVQFYSKANAQPGNHPYSVEWSTLVLADAPDLTKLSALAKAAPADAKQQRPEGSHYVYALGFGKGKVFKYGVVAGKMWADNAAQQLPICLSATNAVCQVDLVTATDDAASAQGLLKQLVDAYRSSDGNCPPGQWTGCQR</sequence>
<reference evidence="2 3" key="1">
    <citation type="submission" date="2018-02" db="EMBL/GenBank/DDBJ databases">
        <title>Genomic Encyclopedia of Archaeal and Bacterial Type Strains, Phase II (KMG-II): from individual species to whole genera.</title>
        <authorList>
            <person name="Goeker M."/>
        </authorList>
    </citation>
    <scope>NUCLEOTIDE SEQUENCE [LARGE SCALE GENOMIC DNA]</scope>
    <source>
        <strain evidence="2 3">YU 961-1</strain>
    </source>
</reference>
<comment type="caution">
    <text evidence="2">The sequence shown here is derived from an EMBL/GenBank/DDBJ whole genome shotgun (WGS) entry which is preliminary data.</text>
</comment>
<evidence type="ECO:0008006" key="4">
    <source>
        <dbReference type="Google" id="ProtNLM"/>
    </source>
</evidence>
<dbReference type="PROSITE" id="PS51257">
    <property type="entry name" value="PROKAR_LIPOPROTEIN"/>
    <property type="match status" value="1"/>
</dbReference>
<dbReference type="Proteomes" id="UP000239203">
    <property type="component" value="Unassembled WGS sequence"/>
</dbReference>
<dbReference type="RefSeq" id="WP_146108273.1">
    <property type="nucleotide sequence ID" value="NZ_CP154825.1"/>
</dbReference>
<evidence type="ECO:0000256" key="1">
    <source>
        <dbReference type="SAM" id="SignalP"/>
    </source>
</evidence>
<feature type="signal peptide" evidence="1">
    <location>
        <begin position="1"/>
        <end position="27"/>
    </location>
</feature>
<feature type="chain" id="PRO_5015682913" description="Lipoprotein" evidence="1">
    <location>
        <begin position="28"/>
        <end position="471"/>
    </location>
</feature>
<evidence type="ECO:0000313" key="3">
    <source>
        <dbReference type="Proteomes" id="UP000239203"/>
    </source>
</evidence>
<keyword evidence="1" id="KW-0732">Signal</keyword>
<dbReference type="AlphaFoldDB" id="A0A2S6GG34"/>
<gene>
    <name evidence="2" type="ORF">CLV40_12127</name>
</gene>
<dbReference type="OrthoDB" id="3668827at2"/>
<evidence type="ECO:0000313" key="2">
    <source>
        <dbReference type="EMBL" id="PPK64163.1"/>
    </source>
</evidence>
<name>A0A2S6GG34_9PSEU</name>
<proteinExistence type="predicted"/>
<organism evidence="2 3">
    <name type="scientific">Actinokineospora auranticolor</name>
    <dbReference type="NCBI Taxonomy" id="155976"/>
    <lineage>
        <taxon>Bacteria</taxon>
        <taxon>Bacillati</taxon>
        <taxon>Actinomycetota</taxon>
        <taxon>Actinomycetes</taxon>
        <taxon>Pseudonocardiales</taxon>
        <taxon>Pseudonocardiaceae</taxon>
        <taxon>Actinokineospora</taxon>
    </lineage>
</organism>
<accession>A0A2S6GG34</accession>